<keyword evidence="2" id="KW-0813">Transport</keyword>
<accession>A0A498R8F1</accession>
<evidence type="ECO:0000256" key="3">
    <source>
        <dbReference type="ARBA" id="ARBA00022729"/>
    </source>
</evidence>
<organism evidence="7 8">
    <name type="scientific">Lucifera butyrica</name>
    <dbReference type="NCBI Taxonomy" id="1351585"/>
    <lineage>
        <taxon>Bacteria</taxon>
        <taxon>Bacillati</taxon>
        <taxon>Bacillota</taxon>
        <taxon>Negativicutes</taxon>
        <taxon>Veillonellales</taxon>
        <taxon>Veillonellaceae</taxon>
        <taxon>Lucifera</taxon>
    </lineage>
</organism>
<dbReference type="RefSeq" id="WP_122626406.1">
    <property type="nucleotide sequence ID" value="NZ_UPPP01000055.1"/>
</dbReference>
<dbReference type="InterPro" id="IPR028081">
    <property type="entry name" value="Leu-bd"/>
</dbReference>
<evidence type="ECO:0000313" key="7">
    <source>
        <dbReference type="EMBL" id="VBB05418.1"/>
    </source>
</evidence>
<keyword evidence="4" id="KW-0029">Amino-acid transport</keyword>
<dbReference type="AlphaFoldDB" id="A0A498R8F1"/>
<dbReference type="InterPro" id="IPR051010">
    <property type="entry name" value="BCAA_transport"/>
</dbReference>
<evidence type="ECO:0000256" key="4">
    <source>
        <dbReference type="ARBA" id="ARBA00022970"/>
    </source>
</evidence>
<dbReference type="PANTHER" id="PTHR30483">
    <property type="entry name" value="LEUCINE-SPECIFIC-BINDING PROTEIN"/>
    <property type="match status" value="1"/>
</dbReference>
<dbReference type="PRINTS" id="PR00337">
    <property type="entry name" value="LEUILEVALBP"/>
</dbReference>
<dbReference type="SUPFAM" id="SSF53822">
    <property type="entry name" value="Periplasmic binding protein-like I"/>
    <property type="match status" value="1"/>
</dbReference>
<feature type="transmembrane region" description="Helical" evidence="5">
    <location>
        <begin position="6"/>
        <end position="24"/>
    </location>
</feature>
<dbReference type="InterPro" id="IPR028082">
    <property type="entry name" value="Peripla_BP_I"/>
</dbReference>
<dbReference type="Proteomes" id="UP000277811">
    <property type="component" value="Unassembled WGS sequence"/>
</dbReference>
<proteinExistence type="inferred from homology"/>
<keyword evidence="5" id="KW-1133">Transmembrane helix</keyword>
<dbReference type="Pfam" id="PF13458">
    <property type="entry name" value="Peripla_BP_6"/>
    <property type="match status" value="1"/>
</dbReference>
<comment type="similarity">
    <text evidence="1">Belongs to the leucine-binding protein family.</text>
</comment>
<dbReference type="Gene3D" id="3.40.50.2300">
    <property type="match status" value="2"/>
</dbReference>
<dbReference type="OrthoDB" id="9783240at2"/>
<name>A0A498R8F1_9FIRM</name>
<dbReference type="PANTHER" id="PTHR30483:SF6">
    <property type="entry name" value="PERIPLASMIC BINDING PROTEIN OF ABC TRANSPORTER FOR NATURAL AMINO ACIDS"/>
    <property type="match status" value="1"/>
</dbReference>
<gene>
    <name evidence="7" type="ORF">LUCI_0627</name>
</gene>
<dbReference type="InterPro" id="IPR000709">
    <property type="entry name" value="Leu_Ile_Val-bd"/>
</dbReference>
<dbReference type="CDD" id="cd19983">
    <property type="entry name" value="PBP1_ABC_HAAT-like"/>
    <property type="match status" value="1"/>
</dbReference>
<keyword evidence="5" id="KW-0472">Membrane</keyword>
<feature type="domain" description="Leucine-binding protein" evidence="6">
    <location>
        <begin position="29"/>
        <end position="367"/>
    </location>
</feature>
<evidence type="ECO:0000313" key="8">
    <source>
        <dbReference type="Proteomes" id="UP000277811"/>
    </source>
</evidence>
<keyword evidence="8" id="KW-1185">Reference proteome</keyword>
<evidence type="ECO:0000256" key="2">
    <source>
        <dbReference type="ARBA" id="ARBA00022448"/>
    </source>
</evidence>
<keyword evidence="3" id="KW-0732">Signal</keyword>
<sequence length="378" mass="41999">MKGWRWILGGGLLIIGVIVFVWGGTSPRPIQIGFAGSLTGRISDLSIDSRDGVMLAVEETNRAGGIHGRPVKLIVKDDHNNAHEAIRVDRELISQGVSAIIGHVTSSMTVAALPQINAARMLLISPTATNPRISGLDDYFIRVIPDLADTASLQADYARRKLHLRRIAILYDMSNAEYAMQWTTYFKFRFEKLGGRVIDIDRFHTNREADFWDTIQAMLAGHPDGVLIVAGAVDSALFSQQVRMQNDHIPILSSGWAMTPDFINHGGPAAEGVVFAHPADLESRSSNYLKFKQAFYKRFGRLPGYAAAYGYEAVRVLFRGLAAGRRPEEIKQAIINHRVFDGLWGHFVIDENGDTINESNIITVQNGKFVKVDWKDEQ</sequence>
<reference evidence="7 8" key="1">
    <citation type="submission" date="2018-06" db="EMBL/GenBank/DDBJ databases">
        <authorList>
            <person name="Strepis N."/>
        </authorList>
    </citation>
    <scope>NUCLEOTIDE SEQUENCE [LARGE SCALE GENOMIC DNA]</scope>
    <source>
        <strain evidence="7">LUCI</strain>
    </source>
</reference>
<dbReference type="GO" id="GO:0006865">
    <property type="term" value="P:amino acid transport"/>
    <property type="evidence" value="ECO:0007669"/>
    <property type="project" value="UniProtKB-KW"/>
</dbReference>
<keyword evidence="5" id="KW-0812">Transmembrane</keyword>
<evidence type="ECO:0000256" key="1">
    <source>
        <dbReference type="ARBA" id="ARBA00010062"/>
    </source>
</evidence>
<evidence type="ECO:0000259" key="6">
    <source>
        <dbReference type="Pfam" id="PF13458"/>
    </source>
</evidence>
<protein>
    <recommendedName>
        <fullName evidence="6">Leucine-binding protein domain-containing protein</fullName>
    </recommendedName>
</protein>
<dbReference type="EMBL" id="UPPP01000055">
    <property type="protein sequence ID" value="VBB05418.1"/>
    <property type="molecule type" value="Genomic_DNA"/>
</dbReference>
<evidence type="ECO:0000256" key="5">
    <source>
        <dbReference type="SAM" id="Phobius"/>
    </source>
</evidence>